<evidence type="ECO:0000259" key="1">
    <source>
        <dbReference type="Pfam" id="PF00210"/>
    </source>
</evidence>
<reference evidence="2" key="1">
    <citation type="journal article" date="2021" name="PeerJ">
        <title>Extensive microbial diversity within the chicken gut microbiome revealed by metagenomics and culture.</title>
        <authorList>
            <person name="Gilroy R."/>
            <person name="Ravi A."/>
            <person name="Getino M."/>
            <person name="Pursley I."/>
            <person name="Horton D.L."/>
            <person name="Alikhan N.F."/>
            <person name="Baker D."/>
            <person name="Gharbi K."/>
            <person name="Hall N."/>
            <person name="Watson M."/>
            <person name="Adriaenssens E.M."/>
            <person name="Foster-Nyarko E."/>
            <person name="Jarju S."/>
            <person name="Secka A."/>
            <person name="Antonio M."/>
            <person name="Oren A."/>
            <person name="Chaudhuri R.R."/>
            <person name="La Ragione R."/>
            <person name="Hildebrand F."/>
            <person name="Pallen M.J."/>
        </authorList>
    </citation>
    <scope>NUCLEOTIDE SEQUENCE</scope>
    <source>
        <strain evidence="2">A5-1222</strain>
    </source>
</reference>
<name>A0A9E2KWM4_9BACT</name>
<dbReference type="AlphaFoldDB" id="A0A9E2KWM4"/>
<dbReference type="GO" id="GO:0008199">
    <property type="term" value="F:ferric iron binding"/>
    <property type="evidence" value="ECO:0007669"/>
    <property type="project" value="InterPro"/>
</dbReference>
<evidence type="ECO:0000313" key="3">
    <source>
        <dbReference type="Proteomes" id="UP000824247"/>
    </source>
</evidence>
<dbReference type="InterPro" id="IPR009078">
    <property type="entry name" value="Ferritin-like_SF"/>
</dbReference>
<dbReference type="Pfam" id="PF00210">
    <property type="entry name" value="Ferritin"/>
    <property type="match status" value="1"/>
</dbReference>
<comment type="caution">
    <text evidence="2">The sequence shown here is derived from an EMBL/GenBank/DDBJ whole genome shotgun (WGS) entry which is preliminary data.</text>
</comment>
<dbReference type="SUPFAM" id="SSF47240">
    <property type="entry name" value="Ferritin-like"/>
    <property type="match status" value="1"/>
</dbReference>
<dbReference type="EMBL" id="JAHLFM010000023">
    <property type="protein sequence ID" value="MBU3830820.1"/>
    <property type="molecule type" value="Genomic_DNA"/>
</dbReference>
<dbReference type="InterPro" id="IPR012347">
    <property type="entry name" value="Ferritin-like"/>
</dbReference>
<feature type="domain" description="Ferritin/DPS" evidence="1">
    <location>
        <begin position="9"/>
        <end position="127"/>
    </location>
</feature>
<reference evidence="2" key="2">
    <citation type="submission" date="2021-04" db="EMBL/GenBank/DDBJ databases">
        <authorList>
            <person name="Gilroy R."/>
        </authorList>
    </citation>
    <scope>NUCLEOTIDE SEQUENCE</scope>
    <source>
        <strain evidence="2">A5-1222</strain>
    </source>
</reference>
<accession>A0A9E2KWM4</accession>
<proteinExistence type="predicted"/>
<dbReference type="Gene3D" id="1.20.1260.10">
    <property type="match status" value="1"/>
</dbReference>
<evidence type="ECO:0000313" key="2">
    <source>
        <dbReference type="EMBL" id="MBU3830820.1"/>
    </source>
</evidence>
<protein>
    <recommendedName>
        <fullName evidence="1">Ferritin/DPS domain-containing protein</fullName>
    </recommendedName>
</protein>
<organism evidence="2 3">
    <name type="scientific">Candidatus Ureaplasma intestinipullorum</name>
    <dbReference type="NCBI Taxonomy" id="2838770"/>
    <lineage>
        <taxon>Bacteria</taxon>
        <taxon>Bacillati</taxon>
        <taxon>Mycoplasmatota</taxon>
        <taxon>Mycoplasmoidales</taxon>
        <taxon>Mycoplasmoidaceae</taxon>
        <taxon>Ureaplasma</taxon>
    </lineage>
</organism>
<gene>
    <name evidence="2" type="ORF">H9897_01545</name>
</gene>
<dbReference type="Proteomes" id="UP000824247">
    <property type="component" value="Unassembled WGS sequence"/>
</dbReference>
<dbReference type="InterPro" id="IPR008331">
    <property type="entry name" value="Ferritin_DPS_dom"/>
</dbReference>
<sequence>MKKEIIEILSKHYFRNIELGIYYLDLAKQANDFGMVNLSKYIIDLSNDKMVTHKNIIYNYFVESNVDFVGNISPINFTKFNNPKELVENICEIEKNIKNDIDKIADLMFETKDHVSYNFWQWFIKDFLKDFGEILYIKDLFSMSNDLLLIDHMIEKNSK</sequence>